<keyword evidence="3" id="KW-1185">Reference proteome</keyword>
<feature type="transmembrane region" description="Helical" evidence="1">
    <location>
        <begin position="7"/>
        <end position="27"/>
    </location>
</feature>
<evidence type="ECO:0000313" key="3">
    <source>
        <dbReference type="Proteomes" id="UP000037660"/>
    </source>
</evidence>
<organism evidence="2 3">
    <name type="scientific">Piscinibacter sakaiensis</name>
    <name type="common">Ideonella sakaiensis</name>
    <dbReference type="NCBI Taxonomy" id="1547922"/>
    <lineage>
        <taxon>Bacteria</taxon>
        <taxon>Pseudomonadati</taxon>
        <taxon>Pseudomonadota</taxon>
        <taxon>Betaproteobacteria</taxon>
        <taxon>Burkholderiales</taxon>
        <taxon>Sphaerotilaceae</taxon>
        <taxon>Piscinibacter</taxon>
    </lineage>
</organism>
<accession>A0A0K8NTM0</accession>
<keyword evidence="1" id="KW-1133">Transmembrane helix</keyword>
<evidence type="ECO:0000256" key="1">
    <source>
        <dbReference type="SAM" id="Phobius"/>
    </source>
</evidence>
<feature type="transmembrane region" description="Helical" evidence="1">
    <location>
        <begin position="47"/>
        <end position="70"/>
    </location>
</feature>
<keyword evidence="1" id="KW-0472">Membrane</keyword>
<dbReference type="OrthoDB" id="6197657at2"/>
<name>A0A0K8NTM0_PISS1</name>
<protein>
    <submittedName>
        <fullName evidence="2">Putative transmembrane protein</fullName>
    </submittedName>
</protein>
<gene>
    <name evidence="2" type="ORF">ISF6_0144</name>
</gene>
<reference evidence="2 3" key="2">
    <citation type="journal article" date="2016" name="Science">
        <title>A bacterium that degrades and assimilates poly(ethylene terephthalate).</title>
        <authorList>
            <person name="Yoshida S."/>
            <person name="Hiraga K."/>
            <person name="Takehana T."/>
            <person name="Taniguchi I."/>
            <person name="Yamaji H."/>
            <person name="Maeda Y."/>
            <person name="Toyohara K."/>
            <person name="Miyamoto K."/>
            <person name="Kimura Y."/>
            <person name="Oda K."/>
        </authorList>
    </citation>
    <scope>NUCLEOTIDE SEQUENCE [LARGE SCALE GENOMIC DNA]</scope>
    <source>
        <strain evidence="3">NBRC 110686 / TISTR 2288 / 201-F6</strain>
    </source>
</reference>
<dbReference type="AlphaFoldDB" id="A0A0K8NTM0"/>
<dbReference type="Proteomes" id="UP000037660">
    <property type="component" value="Unassembled WGS sequence"/>
</dbReference>
<evidence type="ECO:0000313" key="2">
    <source>
        <dbReference type="EMBL" id="GAP33698.1"/>
    </source>
</evidence>
<dbReference type="EMBL" id="BBYR01000001">
    <property type="protein sequence ID" value="GAP33698.1"/>
    <property type="molecule type" value="Genomic_DNA"/>
</dbReference>
<sequence length="84" mass="9261">MARIAMSVLWPAFLMAGVLEGLIFVVVDPSELHWFDGPALGWSDQAVYTVTFLMLWGVLSLSGALTALLLRSADEVNSRRHVPF</sequence>
<reference evidence="3" key="1">
    <citation type="submission" date="2015-07" db="EMBL/GenBank/DDBJ databases">
        <title>Discovery of a poly(ethylene terephthalate assimilation.</title>
        <authorList>
            <person name="Yoshida S."/>
            <person name="Hiraga K."/>
            <person name="Takehana T."/>
            <person name="Taniguchi I."/>
            <person name="Yamaji H."/>
            <person name="Maeda Y."/>
            <person name="Toyohara K."/>
            <person name="Miyamoto K."/>
            <person name="Kimura Y."/>
            <person name="Oda K."/>
        </authorList>
    </citation>
    <scope>NUCLEOTIDE SEQUENCE [LARGE SCALE GENOMIC DNA]</scope>
    <source>
        <strain evidence="3">NBRC 110686 / TISTR 2288 / 201-F6</strain>
    </source>
</reference>
<comment type="caution">
    <text evidence="2">The sequence shown here is derived from an EMBL/GenBank/DDBJ whole genome shotgun (WGS) entry which is preliminary data.</text>
</comment>
<keyword evidence="1 2" id="KW-0812">Transmembrane</keyword>
<dbReference type="STRING" id="1547922.ISF6_0144"/>
<dbReference type="RefSeq" id="WP_054017857.1">
    <property type="nucleotide sequence ID" value="NZ_BBYR01000001.1"/>
</dbReference>
<proteinExistence type="predicted"/>